<evidence type="ECO:0000313" key="2">
    <source>
        <dbReference type="Proteomes" id="UP000054166"/>
    </source>
</evidence>
<reference evidence="2" key="2">
    <citation type="submission" date="2015-01" db="EMBL/GenBank/DDBJ databases">
        <title>Evolutionary Origins and Diversification of the Mycorrhizal Mutualists.</title>
        <authorList>
            <consortium name="DOE Joint Genome Institute"/>
            <consortium name="Mycorrhizal Genomics Consortium"/>
            <person name="Kohler A."/>
            <person name="Kuo A."/>
            <person name="Nagy L.G."/>
            <person name="Floudas D."/>
            <person name="Copeland A."/>
            <person name="Barry K.W."/>
            <person name="Cichocki N."/>
            <person name="Veneault-Fourrey C."/>
            <person name="LaButti K."/>
            <person name="Lindquist E.A."/>
            <person name="Lipzen A."/>
            <person name="Lundell T."/>
            <person name="Morin E."/>
            <person name="Murat C."/>
            <person name="Riley R."/>
            <person name="Ohm R."/>
            <person name="Sun H."/>
            <person name="Tunlid A."/>
            <person name="Henrissat B."/>
            <person name="Grigoriev I.V."/>
            <person name="Hibbett D.S."/>
            <person name="Martin F."/>
        </authorList>
    </citation>
    <scope>NUCLEOTIDE SEQUENCE [LARGE SCALE GENOMIC DNA]</scope>
    <source>
        <strain evidence="2">F 1598</strain>
    </source>
</reference>
<organism evidence="1 2">
    <name type="scientific">Piloderma croceum (strain F 1598)</name>
    <dbReference type="NCBI Taxonomy" id="765440"/>
    <lineage>
        <taxon>Eukaryota</taxon>
        <taxon>Fungi</taxon>
        <taxon>Dikarya</taxon>
        <taxon>Basidiomycota</taxon>
        <taxon>Agaricomycotina</taxon>
        <taxon>Agaricomycetes</taxon>
        <taxon>Agaricomycetidae</taxon>
        <taxon>Atheliales</taxon>
        <taxon>Atheliaceae</taxon>
        <taxon>Piloderma</taxon>
    </lineage>
</organism>
<name>A0A0C3EF41_PILCF</name>
<keyword evidence="2" id="KW-1185">Reference proteome</keyword>
<dbReference type="HOGENOM" id="CLU_023805_1_0_1"/>
<dbReference type="EMBL" id="KN833375">
    <property type="protein sequence ID" value="KIM71270.1"/>
    <property type="molecule type" value="Genomic_DNA"/>
</dbReference>
<dbReference type="Proteomes" id="UP000054166">
    <property type="component" value="Unassembled WGS sequence"/>
</dbReference>
<protein>
    <recommendedName>
        <fullName evidence="3">G domain-containing protein</fullName>
    </recommendedName>
</protein>
<evidence type="ECO:0008006" key="3">
    <source>
        <dbReference type="Google" id="ProtNLM"/>
    </source>
</evidence>
<dbReference type="AlphaFoldDB" id="A0A0C3EF41"/>
<dbReference type="SUPFAM" id="SSF52540">
    <property type="entry name" value="P-loop containing nucleoside triphosphate hydrolases"/>
    <property type="match status" value="1"/>
</dbReference>
<dbReference type="Gene3D" id="3.40.50.300">
    <property type="entry name" value="P-loop containing nucleotide triphosphate hydrolases"/>
    <property type="match status" value="1"/>
</dbReference>
<dbReference type="OrthoDB" id="3172613at2759"/>
<reference evidence="1 2" key="1">
    <citation type="submission" date="2014-04" db="EMBL/GenBank/DDBJ databases">
        <authorList>
            <consortium name="DOE Joint Genome Institute"/>
            <person name="Kuo A."/>
            <person name="Tarkka M."/>
            <person name="Buscot F."/>
            <person name="Kohler A."/>
            <person name="Nagy L.G."/>
            <person name="Floudas D."/>
            <person name="Copeland A."/>
            <person name="Barry K.W."/>
            <person name="Cichocki N."/>
            <person name="Veneault-Fourrey C."/>
            <person name="LaButti K."/>
            <person name="Lindquist E.A."/>
            <person name="Lipzen A."/>
            <person name="Lundell T."/>
            <person name="Morin E."/>
            <person name="Murat C."/>
            <person name="Sun H."/>
            <person name="Tunlid A."/>
            <person name="Henrissat B."/>
            <person name="Grigoriev I.V."/>
            <person name="Hibbett D.S."/>
            <person name="Martin F."/>
            <person name="Nordberg H.P."/>
            <person name="Cantor M.N."/>
            <person name="Hua S.X."/>
        </authorList>
    </citation>
    <scope>NUCLEOTIDE SEQUENCE [LARGE SCALE GENOMIC DNA]</scope>
    <source>
        <strain evidence="1 2">F 1598</strain>
    </source>
</reference>
<dbReference type="InParanoid" id="A0A0C3EF41"/>
<accession>A0A0C3EF41</accession>
<dbReference type="STRING" id="765440.A0A0C3EF41"/>
<proteinExistence type="predicted"/>
<sequence>MATPVQPLSENIAERDHTLREKFKRFRVLILGRANAGKTTILQKVCNTDEQPEIFDSRGKKRGAHNIDNEMIFKSNPGFVFHDSRGFESGGDSELRVVKDFIARLFFSECGTGKVPAIAVFTKMDALDSEAWNELVKQNMSRELARQRAPEHSLSIAKSLYCEELVPNVYIRDMNRENTQCVELIQETVSVLGDSNLRLLLVSTQQVSIEICVTYALKECVMLLDVANRKFS</sequence>
<gene>
    <name evidence="1" type="ORF">PILCRDRAFT_99489</name>
</gene>
<dbReference type="InterPro" id="IPR027417">
    <property type="entry name" value="P-loop_NTPase"/>
</dbReference>
<evidence type="ECO:0000313" key="1">
    <source>
        <dbReference type="EMBL" id="KIM71270.1"/>
    </source>
</evidence>